<feature type="region of interest" description="Disordered" evidence="1">
    <location>
        <begin position="25"/>
        <end position="94"/>
    </location>
</feature>
<reference evidence="3" key="1">
    <citation type="submission" date="2025-08" db="UniProtKB">
        <authorList>
            <consortium name="RefSeq"/>
        </authorList>
    </citation>
    <scope>IDENTIFICATION</scope>
    <source>
        <tissue evidence="3">Whole larvae</tissue>
    </source>
</reference>
<evidence type="ECO:0000313" key="3">
    <source>
        <dbReference type="RefSeq" id="XP_052748724.1"/>
    </source>
</evidence>
<feature type="compositionally biased region" description="Pro residues" evidence="1">
    <location>
        <begin position="72"/>
        <end position="81"/>
    </location>
</feature>
<sequence length="94" mass="10469">MFVQGVDVLSSTLENISLDIQNKMQPKTNKTPVCPKGQLPLLHLTPVGGEKNTDVNSQQETENPCLLKPHYDMPPTPPPQTNPQSFEFFPQRIG</sequence>
<dbReference type="GeneID" id="128200193"/>
<dbReference type="RefSeq" id="XP_052748724.1">
    <property type="nucleotide sequence ID" value="XM_052892764.1"/>
</dbReference>
<organism evidence="2 3">
    <name type="scientific">Galleria mellonella</name>
    <name type="common">Greater wax moth</name>
    <dbReference type="NCBI Taxonomy" id="7137"/>
    <lineage>
        <taxon>Eukaryota</taxon>
        <taxon>Metazoa</taxon>
        <taxon>Ecdysozoa</taxon>
        <taxon>Arthropoda</taxon>
        <taxon>Hexapoda</taxon>
        <taxon>Insecta</taxon>
        <taxon>Pterygota</taxon>
        <taxon>Neoptera</taxon>
        <taxon>Endopterygota</taxon>
        <taxon>Lepidoptera</taxon>
        <taxon>Glossata</taxon>
        <taxon>Ditrysia</taxon>
        <taxon>Pyraloidea</taxon>
        <taxon>Pyralidae</taxon>
        <taxon>Galleriinae</taxon>
        <taxon>Galleria</taxon>
    </lineage>
</organism>
<name>A0ABM3MBI4_GALME</name>
<keyword evidence="2" id="KW-1185">Reference proteome</keyword>
<gene>
    <name evidence="3" type="primary">LOC128200193</name>
</gene>
<evidence type="ECO:0000256" key="1">
    <source>
        <dbReference type="SAM" id="MobiDB-lite"/>
    </source>
</evidence>
<proteinExistence type="predicted"/>
<accession>A0ABM3MBI4</accession>
<evidence type="ECO:0000313" key="2">
    <source>
        <dbReference type="Proteomes" id="UP001652740"/>
    </source>
</evidence>
<protein>
    <submittedName>
        <fullName evidence="3">Uncharacterized protein LOC128200193</fullName>
    </submittedName>
</protein>
<dbReference type="Proteomes" id="UP001652740">
    <property type="component" value="Unplaced"/>
</dbReference>